<gene>
    <name evidence="2" type="ORF">ACIBG2_12040</name>
</gene>
<proteinExistence type="predicted"/>
<dbReference type="EMBL" id="JBITGY010000003">
    <property type="protein sequence ID" value="MFI6498113.1"/>
    <property type="molecule type" value="Genomic_DNA"/>
</dbReference>
<protein>
    <recommendedName>
        <fullName evidence="4">Secreted protein</fullName>
    </recommendedName>
</protein>
<name>A0ABW7YQB8_9ACTN</name>
<evidence type="ECO:0008006" key="4">
    <source>
        <dbReference type="Google" id="ProtNLM"/>
    </source>
</evidence>
<sequence>MPLIRRSTVVALAAAALVTSPLVGGAAHAAAGSYSCFSGTVTQGHISANPCDGWGGVNVLVTLRFGKDAGTYRCSSAFAWNGFLGADGCQKETAAS</sequence>
<organism evidence="2 3">
    <name type="scientific">Nonomuraea typhae</name>
    <dbReference type="NCBI Taxonomy" id="2603600"/>
    <lineage>
        <taxon>Bacteria</taxon>
        <taxon>Bacillati</taxon>
        <taxon>Actinomycetota</taxon>
        <taxon>Actinomycetes</taxon>
        <taxon>Streptosporangiales</taxon>
        <taxon>Streptosporangiaceae</taxon>
        <taxon>Nonomuraea</taxon>
    </lineage>
</organism>
<evidence type="ECO:0000256" key="1">
    <source>
        <dbReference type="SAM" id="SignalP"/>
    </source>
</evidence>
<dbReference type="RefSeq" id="WP_397081372.1">
    <property type="nucleotide sequence ID" value="NZ_JBITGY010000003.1"/>
</dbReference>
<comment type="caution">
    <text evidence="2">The sequence shown here is derived from an EMBL/GenBank/DDBJ whole genome shotgun (WGS) entry which is preliminary data.</text>
</comment>
<reference evidence="2 3" key="1">
    <citation type="submission" date="2024-10" db="EMBL/GenBank/DDBJ databases">
        <title>The Natural Products Discovery Center: Release of the First 8490 Sequenced Strains for Exploring Actinobacteria Biosynthetic Diversity.</title>
        <authorList>
            <person name="Kalkreuter E."/>
            <person name="Kautsar S.A."/>
            <person name="Yang D."/>
            <person name="Bader C.D."/>
            <person name="Teijaro C.N."/>
            <person name="Fluegel L."/>
            <person name="Davis C.M."/>
            <person name="Simpson J.R."/>
            <person name="Lauterbach L."/>
            <person name="Steele A.D."/>
            <person name="Gui C."/>
            <person name="Meng S."/>
            <person name="Li G."/>
            <person name="Viehrig K."/>
            <person name="Ye F."/>
            <person name="Su P."/>
            <person name="Kiefer A.F."/>
            <person name="Nichols A."/>
            <person name="Cepeda A.J."/>
            <person name="Yan W."/>
            <person name="Fan B."/>
            <person name="Jiang Y."/>
            <person name="Adhikari A."/>
            <person name="Zheng C.-J."/>
            <person name="Schuster L."/>
            <person name="Cowan T.M."/>
            <person name="Smanski M.J."/>
            <person name="Chevrette M.G."/>
            <person name="De Carvalho L.P.S."/>
            <person name="Shen B."/>
        </authorList>
    </citation>
    <scope>NUCLEOTIDE SEQUENCE [LARGE SCALE GENOMIC DNA]</scope>
    <source>
        <strain evidence="2 3">NPDC050545</strain>
    </source>
</reference>
<feature type="chain" id="PRO_5045341296" description="Secreted protein" evidence="1">
    <location>
        <begin position="30"/>
        <end position="96"/>
    </location>
</feature>
<dbReference type="Proteomes" id="UP001612741">
    <property type="component" value="Unassembled WGS sequence"/>
</dbReference>
<feature type="signal peptide" evidence="1">
    <location>
        <begin position="1"/>
        <end position="29"/>
    </location>
</feature>
<accession>A0ABW7YQB8</accession>
<keyword evidence="3" id="KW-1185">Reference proteome</keyword>
<evidence type="ECO:0000313" key="3">
    <source>
        <dbReference type="Proteomes" id="UP001612741"/>
    </source>
</evidence>
<keyword evidence="1" id="KW-0732">Signal</keyword>
<evidence type="ECO:0000313" key="2">
    <source>
        <dbReference type="EMBL" id="MFI6498113.1"/>
    </source>
</evidence>